<reference evidence="1 2" key="1">
    <citation type="journal article" date="2016" name="Nat. Commun.">
        <title>Thousands of microbial genomes shed light on interconnected biogeochemical processes in an aquifer system.</title>
        <authorList>
            <person name="Anantharaman K."/>
            <person name="Brown C.T."/>
            <person name="Hug L.A."/>
            <person name="Sharon I."/>
            <person name="Castelle C.J."/>
            <person name="Probst A.J."/>
            <person name="Thomas B.C."/>
            <person name="Singh A."/>
            <person name="Wilkins M.J."/>
            <person name="Karaoz U."/>
            <person name="Brodie E.L."/>
            <person name="Williams K.H."/>
            <person name="Hubbard S.S."/>
            <person name="Banfield J.F."/>
        </authorList>
    </citation>
    <scope>NUCLEOTIDE SEQUENCE [LARGE SCALE GENOMIC DNA]</scope>
</reference>
<name>A0A1F6DG39_9BACT</name>
<dbReference type="InterPro" id="IPR003789">
    <property type="entry name" value="Asn/Gln_tRNA_amidoTrase-B-like"/>
</dbReference>
<evidence type="ECO:0008006" key="3">
    <source>
        <dbReference type="Google" id="ProtNLM"/>
    </source>
</evidence>
<dbReference type="PANTHER" id="PTHR28055">
    <property type="entry name" value="ALTERED INHERITANCE OF MITOCHONDRIA PROTEIN 41, MITOCHONDRIAL"/>
    <property type="match status" value="1"/>
</dbReference>
<dbReference type="AlphaFoldDB" id="A0A1F6DG39"/>
<dbReference type="Pfam" id="PF09424">
    <property type="entry name" value="YqeY"/>
    <property type="match status" value="1"/>
</dbReference>
<accession>A0A1F6DG39</accession>
<protein>
    <recommendedName>
        <fullName evidence="3">Glutamyl-tRNA amidotransferase</fullName>
    </recommendedName>
</protein>
<dbReference type="Gene3D" id="1.10.1510.10">
    <property type="entry name" value="Uncharacterised protein YqeY/AIM41 PF09424, N-terminal domain"/>
    <property type="match status" value="1"/>
</dbReference>
<comment type="caution">
    <text evidence="1">The sequence shown here is derived from an EMBL/GenBank/DDBJ whole genome shotgun (WGS) entry which is preliminary data.</text>
</comment>
<gene>
    <name evidence="1" type="ORF">A2765_00765</name>
</gene>
<dbReference type="Gene3D" id="1.10.10.410">
    <property type="match status" value="1"/>
</dbReference>
<dbReference type="PANTHER" id="PTHR28055:SF1">
    <property type="entry name" value="ALTERED INHERITANCE OF MITOCHONDRIA PROTEIN 41, MITOCHONDRIAL"/>
    <property type="match status" value="1"/>
</dbReference>
<sequence>MLTQTIKDAMKEAMKAKDDLRVQTLRGAMAAFTNELVAKGKKPTDQLEDPEAVTVIKRLAKQRKDSAEQFEKGGRPELAQKEAAELKILEAYLPQMASREEVLKVAEAKKAEMNVEAAGKGKLMGAVIKEFAGNADGAVVKEVIDSLFA</sequence>
<dbReference type="Proteomes" id="UP000176377">
    <property type="component" value="Unassembled WGS sequence"/>
</dbReference>
<dbReference type="InterPro" id="IPR019004">
    <property type="entry name" value="YqeY/Aim41"/>
</dbReference>
<evidence type="ECO:0000313" key="2">
    <source>
        <dbReference type="Proteomes" id="UP000176377"/>
    </source>
</evidence>
<dbReference type="InterPro" id="IPR042184">
    <property type="entry name" value="YqeY/Aim41_N"/>
</dbReference>
<dbReference type="SUPFAM" id="SSF89095">
    <property type="entry name" value="GatB/YqeY motif"/>
    <property type="match status" value="1"/>
</dbReference>
<dbReference type="EMBL" id="MFLA01000015">
    <property type="protein sequence ID" value="OGG59982.1"/>
    <property type="molecule type" value="Genomic_DNA"/>
</dbReference>
<proteinExistence type="predicted"/>
<organism evidence="1 2">
    <name type="scientific">Candidatus Kaiserbacteria bacterium RIFCSPHIGHO2_01_FULL_56_24</name>
    <dbReference type="NCBI Taxonomy" id="1798487"/>
    <lineage>
        <taxon>Bacteria</taxon>
        <taxon>Candidatus Kaiseribacteriota</taxon>
    </lineage>
</organism>
<dbReference type="InterPro" id="IPR023168">
    <property type="entry name" value="GatB_Yqey_C_2"/>
</dbReference>
<evidence type="ECO:0000313" key="1">
    <source>
        <dbReference type="EMBL" id="OGG59982.1"/>
    </source>
</evidence>
<dbReference type="GO" id="GO:0016884">
    <property type="term" value="F:carbon-nitrogen ligase activity, with glutamine as amido-N-donor"/>
    <property type="evidence" value="ECO:0007669"/>
    <property type="project" value="InterPro"/>
</dbReference>